<evidence type="ECO:0000313" key="1">
    <source>
        <dbReference type="EMBL" id="OWK36270.1"/>
    </source>
</evidence>
<organism evidence="1 2">
    <name type="scientific">Fimbriiglobus ruber</name>
    <dbReference type="NCBI Taxonomy" id="1908690"/>
    <lineage>
        <taxon>Bacteria</taxon>
        <taxon>Pseudomonadati</taxon>
        <taxon>Planctomycetota</taxon>
        <taxon>Planctomycetia</taxon>
        <taxon>Gemmatales</taxon>
        <taxon>Gemmataceae</taxon>
        <taxon>Fimbriiglobus</taxon>
    </lineage>
</organism>
<dbReference type="AlphaFoldDB" id="A0A225D3V8"/>
<keyword evidence="2" id="KW-1185">Reference proteome</keyword>
<dbReference type="Proteomes" id="UP000214646">
    <property type="component" value="Unassembled WGS sequence"/>
</dbReference>
<dbReference type="EMBL" id="NIDE01000017">
    <property type="protein sequence ID" value="OWK36270.1"/>
    <property type="molecule type" value="Genomic_DNA"/>
</dbReference>
<proteinExistence type="predicted"/>
<name>A0A225D3V8_9BACT</name>
<sequence>MQIRDPDAFRNLNPQDITAYLRTTGWKEAETKPGHSSIWLKRVDAEDAEIVVPLNSGFRDLLSRLADVVANLAAFEDRSELAVLADLQESSADVIRIRLTQPDTADGTVGLVDSGVPLIENAPELMLAAACAAVEPRARYATKKPQDATDYVRKLRLAQSEHGSYVLKILSRVPPSLTHQPILFGDTEEPFERRAVQTLGRALRAVRVASDQALASGKFDHFQAAVKQGVSSNLCEALLKMGGSQLKQGNELVISWTWARSRPGEKNDVREVSIPGDRLPVISEAVRLYKETTPQPEFELRGTVSQLTAKNVEGPPIGPVTINGFVEGSPRKVVVTLSEEDHTLAIEAYRKRAFISCTGDLARQGAQFVLKNPRHFIIVDDD</sequence>
<accession>A0A225D3V8</accession>
<evidence type="ECO:0000313" key="2">
    <source>
        <dbReference type="Proteomes" id="UP000214646"/>
    </source>
</evidence>
<protein>
    <submittedName>
        <fullName evidence="1">Uncharacterized protein</fullName>
    </submittedName>
</protein>
<gene>
    <name evidence="1" type="ORF">FRUB_08833</name>
</gene>
<reference evidence="2" key="1">
    <citation type="submission" date="2017-06" db="EMBL/GenBank/DDBJ databases">
        <title>Genome analysis of Fimbriiglobus ruber SP5, the first member of the order Planctomycetales with confirmed chitinolytic capability.</title>
        <authorList>
            <person name="Ravin N.V."/>
            <person name="Rakitin A.L."/>
            <person name="Ivanova A.A."/>
            <person name="Beletsky A.V."/>
            <person name="Kulichevskaya I.S."/>
            <person name="Mardanov A.V."/>
            <person name="Dedysh S.N."/>
        </authorList>
    </citation>
    <scope>NUCLEOTIDE SEQUENCE [LARGE SCALE GENOMIC DNA]</scope>
    <source>
        <strain evidence="2">SP5</strain>
    </source>
</reference>
<comment type="caution">
    <text evidence="1">The sequence shown here is derived from an EMBL/GenBank/DDBJ whole genome shotgun (WGS) entry which is preliminary data.</text>
</comment>